<reference evidence="1" key="1">
    <citation type="submission" date="2024-02" db="EMBL/GenBank/DDBJ databases">
        <title>Metagenome Assembled Genome of Zalaria obscura JY119.</title>
        <authorList>
            <person name="Vighnesh L."/>
            <person name="Jagadeeshwari U."/>
            <person name="Venkata Ramana C."/>
            <person name="Sasikala C."/>
        </authorList>
    </citation>
    <scope>NUCLEOTIDE SEQUENCE</scope>
    <source>
        <strain evidence="1">JY119</strain>
    </source>
</reference>
<evidence type="ECO:0000313" key="2">
    <source>
        <dbReference type="Proteomes" id="UP001320706"/>
    </source>
</evidence>
<gene>
    <name evidence="1" type="ORF">M8818_003465</name>
</gene>
<dbReference type="EMBL" id="JAMKPW020000015">
    <property type="protein sequence ID" value="KAK8210297.1"/>
    <property type="molecule type" value="Genomic_DNA"/>
</dbReference>
<keyword evidence="2" id="KW-1185">Reference proteome</keyword>
<sequence length="430" mass="46954">MPINGTALRAVFWSLMYGADKIPDSWFEKVPGGYYSKKEKKERDDKRRAADKAAKRNSRRYSDAQQRNRYSSRSPSPADGYQSDDYGARRGRDKRMSYYDENDGNDYGRRARNRGRSLGGGAAPRRGFDGYTSGSPREAANRAAPYKPYNPAEYGPVGGGEREEYHAGSGNAKYAPYEAAAAGAGMGAGVAAASNPYANTTAAPYTTSNAAPYIDTTARPVSSGYVPYADIYAPSPIQQQYVPDYNYSQGSLSNPQQVSANPYANQQSYPQQQQPYPASTYQQPSKAAQAYDDVSDSSGSSARRNRERRNGKPRPSSRGRDRDRDQRKSYASSRDGDRDQNRDNRRSRASSRDRKSRASSQGRDGSTRSRARSMLRERFDTSDRGMQYGALGALAGGLVGSEVGKGILPTVAGAVIGGLGANAYEGRDKK</sequence>
<evidence type="ECO:0000313" key="1">
    <source>
        <dbReference type="EMBL" id="KAK8210297.1"/>
    </source>
</evidence>
<proteinExistence type="predicted"/>
<accession>A0ACC3SF04</accession>
<name>A0ACC3SF04_9PEZI</name>
<organism evidence="1 2">
    <name type="scientific">Zalaria obscura</name>
    <dbReference type="NCBI Taxonomy" id="2024903"/>
    <lineage>
        <taxon>Eukaryota</taxon>
        <taxon>Fungi</taxon>
        <taxon>Dikarya</taxon>
        <taxon>Ascomycota</taxon>
        <taxon>Pezizomycotina</taxon>
        <taxon>Dothideomycetes</taxon>
        <taxon>Dothideomycetidae</taxon>
        <taxon>Dothideales</taxon>
        <taxon>Zalariaceae</taxon>
        <taxon>Zalaria</taxon>
    </lineage>
</organism>
<comment type="caution">
    <text evidence="1">The sequence shown here is derived from an EMBL/GenBank/DDBJ whole genome shotgun (WGS) entry which is preliminary data.</text>
</comment>
<protein>
    <submittedName>
        <fullName evidence="1">Uncharacterized protein</fullName>
    </submittedName>
</protein>
<dbReference type="Proteomes" id="UP001320706">
    <property type="component" value="Unassembled WGS sequence"/>
</dbReference>